<reference evidence="3 4" key="1">
    <citation type="submission" date="2023-10" db="EMBL/GenBank/DDBJ databases">
        <title>Glaciecola aquimarina strain GGW-M5 nov., isolated from a coastal seawater.</title>
        <authorList>
            <person name="Bayburt H."/>
            <person name="Kim J.M."/>
            <person name="Choi B.J."/>
            <person name="Jeon C.O."/>
        </authorList>
    </citation>
    <scope>NUCLEOTIDE SEQUENCE [LARGE SCALE GENOMIC DNA]</scope>
    <source>
        <strain evidence="3 4">KCTC 32108</strain>
    </source>
</reference>
<dbReference type="PROSITE" id="PS00409">
    <property type="entry name" value="PROKAR_NTER_METHYL"/>
    <property type="match status" value="1"/>
</dbReference>
<accession>A0ABU3T0R1</accession>
<keyword evidence="4" id="KW-1185">Reference proteome</keyword>
<comment type="caution">
    <text evidence="3">The sequence shown here is derived from an EMBL/GenBank/DDBJ whole genome shotgun (WGS) entry which is preliminary data.</text>
</comment>
<evidence type="ECO:0000256" key="2">
    <source>
        <dbReference type="SAM" id="Phobius"/>
    </source>
</evidence>
<keyword evidence="2" id="KW-1133">Transmembrane helix</keyword>
<keyword evidence="1" id="KW-0488">Methylation</keyword>
<keyword evidence="2" id="KW-0812">Transmembrane</keyword>
<dbReference type="Pfam" id="PF07963">
    <property type="entry name" value="N_methyl"/>
    <property type="match status" value="1"/>
</dbReference>
<dbReference type="InterPro" id="IPR000983">
    <property type="entry name" value="Bac_GSPG_pilin"/>
</dbReference>
<evidence type="ECO:0000256" key="1">
    <source>
        <dbReference type="ARBA" id="ARBA00022481"/>
    </source>
</evidence>
<dbReference type="SUPFAM" id="SSF54523">
    <property type="entry name" value="Pili subunits"/>
    <property type="match status" value="1"/>
</dbReference>
<proteinExistence type="predicted"/>
<sequence>MQIPKQQILLSNHSGFTLLELVITIVLLAILSITVLPKFINLKSDANISVISATVGAIKSSVPMFKFKTITAGTGFTSEIEILGVKGSYYQPWAVTATPTGFLANYSSPPEIFEWAGIDPADWAYRIFISNGTYAVVAAPKNVLDLAEPSESEVKATNCYFIYHWQGSGEPILTTVFTGC</sequence>
<organism evidence="3 4">
    <name type="scientific">Paraglaciecola aquimarina</name>
    <dbReference type="NCBI Taxonomy" id="1235557"/>
    <lineage>
        <taxon>Bacteria</taxon>
        <taxon>Pseudomonadati</taxon>
        <taxon>Pseudomonadota</taxon>
        <taxon>Gammaproteobacteria</taxon>
        <taxon>Alteromonadales</taxon>
        <taxon>Alteromonadaceae</taxon>
        <taxon>Paraglaciecola</taxon>
    </lineage>
</organism>
<dbReference type="InterPro" id="IPR012902">
    <property type="entry name" value="N_methyl_site"/>
</dbReference>
<dbReference type="RefSeq" id="WP_316027379.1">
    <property type="nucleotide sequence ID" value="NZ_JAWDIO010000002.1"/>
</dbReference>
<keyword evidence="2" id="KW-0472">Membrane</keyword>
<evidence type="ECO:0000313" key="4">
    <source>
        <dbReference type="Proteomes" id="UP001247805"/>
    </source>
</evidence>
<dbReference type="NCBIfam" id="TIGR02532">
    <property type="entry name" value="IV_pilin_GFxxxE"/>
    <property type="match status" value="1"/>
</dbReference>
<gene>
    <name evidence="3" type="ORF">RS130_19965</name>
</gene>
<dbReference type="InterPro" id="IPR045584">
    <property type="entry name" value="Pilin-like"/>
</dbReference>
<dbReference type="Proteomes" id="UP001247805">
    <property type="component" value="Unassembled WGS sequence"/>
</dbReference>
<name>A0ABU3T0R1_9ALTE</name>
<feature type="transmembrane region" description="Helical" evidence="2">
    <location>
        <begin position="15"/>
        <end position="36"/>
    </location>
</feature>
<dbReference type="Gene3D" id="3.30.700.10">
    <property type="entry name" value="Glycoprotein, Type 4 Pilin"/>
    <property type="match status" value="1"/>
</dbReference>
<evidence type="ECO:0000313" key="3">
    <source>
        <dbReference type="EMBL" id="MDU0355859.1"/>
    </source>
</evidence>
<dbReference type="PRINTS" id="PR00813">
    <property type="entry name" value="BCTERIALGSPG"/>
</dbReference>
<dbReference type="EMBL" id="JAWDIO010000002">
    <property type="protein sequence ID" value="MDU0355859.1"/>
    <property type="molecule type" value="Genomic_DNA"/>
</dbReference>
<protein>
    <submittedName>
        <fullName evidence="3">Prepilin-type N-terminal cleavage/methylation domain-containing protein</fullName>
    </submittedName>
</protein>